<reference evidence="6" key="1">
    <citation type="submission" date="2021-04" db="EMBL/GenBank/DDBJ databases">
        <title>Sinoanaerobacter chloroacetimidivorans sp. nov., an obligate anaerobic bacterium isolated from anaerobic sludge.</title>
        <authorList>
            <person name="Bao Y."/>
        </authorList>
    </citation>
    <scope>NUCLEOTIDE SEQUENCE</scope>
    <source>
        <strain evidence="6">BAD-6</strain>
    </source>
</reference>
<keyword evidence="6" id="KW-0808">Transferase</keyword>
<evidence type="ECO:0000256" key="3">
    <source>
        <dbReference type="ARBA" id="ARBA00022898"/>
    </source>
</evidence>
<organism evidence="6 7">
    <name type="scientific">Sinanaerobacter chloroacetimidivorans</name>
    <dbReference type="NCBI Taxonomy" id="2818044"/>
    <lineage>
        <taxon>Bacteria</taxon>
        <taxon>Bacillati</taxon>
        <taxon>Bacillota</taxon>
        <taxon>Clostridia</taxon>
        <taxon>Peptostreptococcales</taxon>
        <taxon>Anaerovoracaceae</taxon>
        <taxon>Sinanaerobacter</taxon>
    </lineage>
</organism>
<dbReference type="Gene3D" id="3.90.1150.10">
    <property type="entry name" value="Aspartate Aminotransferase, domain 1"/>
    <property type="match status" value="1"/>
</dbReference>
<dbReference type="PANTHER" id="PTHR11808:SF90">
    <property type="entry name" value="CYSTATHIONINE GAMMA-SYNTHASE"/>
    <property type="match status" value="1"/>
</dbReference>
<dbReference type="FunFam" id="3.40.640.10:FF:000009">
    <property type="entry name" value="Cystathionine gamma-synthase homolog"/>
    <property type="match status" value="1"/>
</dbReference>
<protein>
    <submittedName>
        <fullName evidence="6">PLP-dependent transferase</fullName>
    </submittedName>
</protein>
<dbReference type="CDD" id="cd00614">
    <property type="entry name" value="CGS_like"/>
    <property type="match status" value="1"/>
</dbReference>
<evidence type="ECO:0000256" key="1">
    <source>
        <dbReference type="ARBA" id="ARBA00001933"/>
    </source>
</evidence>
<dbReference type="GO" id="GO:0030170">
    <property type="term" value="F:pyridoxal phosphate binding"/>
    <property type="evidence" value="ECO:0007669"/>
    <property type="project" value="InterPro"/>
</dbReference>
<evidence type="ECO:0000256" key="2">
    <source>
        <dbReference type="ARBA" id="ARBA00009077"/>
    </source>
</evidence>
<dbReference type="GO" id="GO:0016846">
    <property type="term" value="F:carbon-sulfur lyase activity"/>
    <property type="evidence" value="ECO:0007669"/>
    <property type="project" value="TreeGrafter"/>
</dbReference>
<dbReference type="PROSITE" id="PS00868">
    <property type="entry name" value="CYS_MET_METAB_PP"/>
    <property type="match status" value="1"/>
</dbReference>
<dbReference type="SUPFAM" id="SSF53383">
    <property type="entry name" value="PLP-dependent transferases"/>
    <property type="match status" value="1"/>
</dbReference>
<dbReference type="InterPro" id="IPR015421">
    <property type="entry name" value="PyrdxlP-dep_Trfase_major"/>
</dbReference>
<proteinExistence type="inferred from homology"/>
<dbReference type="FunFam" id="3.90.1150.10:FF:000033">
    <property type="entry name" value="Cystathionine gamma-synthase"/>
    <property type="match status" value="1"/>
</dbReference>
<reference evidence="6" key="2">
    <citation type="submission" date="2021-04" db="EMBL/GenBank/DDBJ databases">
        <authorList>
            <person name="Liu J."/>
        </authorList>
    </citation>
    <scope>NUCLEOTIDE SEQUENCE</scope>
    <source>
        <strain evidence="6">BAD-6</strain>
    </source>
</reference>
<keyword evidence="3 4" id="KW-0663">Pyridoxal phosphate</keyword>
<dbReference type="EMBL" id="JAGSND010000001">
    <property type="protein sequence ID" value="MBR0596359.1"/>
    <property type="molecule type" value="Genomic_DNA"/>
</dbReference>
<accession>A0A8J7VX45</accession>
<name>A0A8J7VX45_9FIRM</name>
<dbReference type="InterPro" id="IPR000277">
    <property type="entry name" value="Cys/Met-Metab_PyrdxlP-dep_enz"/>
</dbReference>
<gene>
    <name evidence="6" type="ORF">KCX82_00565</name>
</gene>
<dbReference type="RefSeq" id="WP_227016493.1">
    <property type="nucleotide sequence ID" value="NZ_JAGSND010000001.1"/>
</dbReference>
<dbReference type="PANTHER" id="PTHR11808">
    <property type="entry name" value="TRANS-SULFURATION ENZYME FAMILY MEMBER"/>
    <property type="match status" value="1"/>
</dbReference>
<comment type="cofactor">
    <cofactor evidence="1 5">
        <name>pyridoxal 5'-phosphate</name>
        <dbReference type="ChEBI" id="CHEBI:597326"/>
    </cofactor>
</comment>
<dbReference type="InterPro" id="IPR015422">
    <property type="entry name" value="PyrdxlP-dep_Trfase_small"/>
</dbReference>
<dbReference type="AlphaFoldDB" id="A0A8J7VX45"/>
<dbReference type="GO" id="GO:0009086">
    <property type="term" value="P:methionine biosynthetic process"/>
    <property type="evidence" value="ECO:0007669"/>
    <property type="project" value="UniProtKB-ARBA"/>
</dbReference>
<dbReference type="GO" id="GO:0016740">
    <property type="term" value="F:transferase activity"/>
    <property type="evidence" value="ECO:0007669"/>
    <property type="project" value="UniProtKB-KW"/>
</dbReference>
<evidence type="ECO:0000313" key="7">
    <source>
        <dbReference type="Proteomes" id="UP000675664"/>
    </source>
</evidence>
<comment type="similarity">
    <text evidence="2 5">Belongs to the trans-sulfuration enzymes family.</text>
</comment>
<dbReference type="Pfam" id="PF01053">
    <property type="entry name" value="Cys_Met_Meta_PP"/>
    <property type="match status" value="1"/>
</dbReference>
<evidence type="ECO:0000256" key="4">
    <source>
        <dbReference type="PIRSR" id="PIRSR001434-2"/>
    </source>
</evidence>
<dbReference type="Gene3D" id="3.40.640.10">
    <property type="entry name" value="Type I PLP-dependent aspartate aminotransferase-like (Major domain)"/>
    <property type="match status" value="1"/>
</dbReference>
<dbReference type="InterPro" id="IPR054542">
    <property type="entry name" value="Cys_met_metab_PP"/>
</dbReference>
<feature type="modified residue" description="N6-(pyridoxal phosphate)lysine" evidence="4">
    <location>
        <position position="196"/>
    </location>
</feature>
<dbReference type="Proteomes" id="UP000675664">
    <property type="component" value="Unassembled WGS sequence"/>
</dbReference>
<comment type="caution">
    <text evidence="6">The sequence shown here is derived from an EMBL/GenBank/DDBJ whole genome shotgun (WGS) entry which is preliminary data.</text>
</comment>
<dbReference type="GO" id="GO:0019346">
    <property type="term" value="P:transsulfuration"/>
    <property type="evidence" value="ECO:0007669"/>
    <property type="project" value="InterPro"/>
</dbReference>
<dbReference type="GO" id="GO:0005737">
    <property type="term" value="C:cytoplasm"/>
    <property type="evidence" value="ECO:0007669"/>
    <property type="project" value="TreeGrafter"/>
</dbReference>
<sequence>MVNIRTLCIHGNEDKRDLTGSVSVPIYQSATFAHPSVGETTGYDYSRRQNPTREHLEKTVAALESGTDAIAFSSGMAAISGLMEIFTPGDHIIASSDLYGGSIRLFQQVNTKNGLRFNFADTTSLDQIEALICKETKAIFIETPTNPTMRVTDISALSRIARSRNILLIVDNTFLTPYFQQPLLLGADIVMHSGTKYLCGHNDTLAGFLVVSDADLAAKLRHILMSLGSGLSPFDSWLLIRGIKTLSIRMEKQQENAMAIAQWLQGHEKVKKVYYVGLPDHPGFEISKRQSKGFGSMISFSVDSEETAKRILEKVNLILYAESLGGVETLITYPMLQTHADLSQEERDAKEINETMLRLSVGLEYADDLIEDLEQAFE</sequence>
<evidence type="ECO:0000256" key="5">
    <source>
        <dbReference type="RuleBase" id="RU362118"/>
    </source>
</evidence>
<keyword evidence="7" id="KW-1185">Reference proteome</keyword>
<evidence type="ECO:0000313" key="6">
    <source>
        <dbReference type="EMBL" id="MBR0596359.1"/>
    </source>
</evidence>
<dbReference type="InterPro" id="IPR015424">
    <property type="entry name" value="PyrdxlP-dep_Trfase"/>
</dbReference>
<dbReference type="PIRSF" id="PIRSF001434">
    <property type="entry name" value="CGS"/>
    <property type="match status" value="1"/>
</dbReference>